<dbReference type="SUPFAM" id="SSF48726">
    <property type="entry name" value="Immunoglobulin"/>
    <property type="match status" value="1"/>
</dbReference>
<dbReference type="PROSITE" id="PS50835">
    <property type="entry name" value="IG_LIKE"/>
    <property type="match status" value="1"/>
</dbReference>
<feature type="signal peptide" evidence="13">
    <location>
        <begin position="1"/>
        <end position="21"/>
    </location>
</feature>
<keyword evidence="3 12" id="KW-0812">Transmembrane</keyword>
<keyword evidence="2" id="KW-1003">Cell membrane</keyword>
<feature type="transmembrane region" description="Helical" evidence="12">
    <location>
        <begin position="287"/>
        <end position="305"/>
    </location>
</feature>
<evidence type="ECO:0000256" key="12">
    <source>
        <dbReference type="SAM" id="Phobius"/>
    </source>
</evidence>
<dbReference type="GO" id="GO:0042130">
    <property type="term" value="P:negative regulation of T cell proliferation"/>
    <property type="evidence" value="ECO:0007669"/>
    <property type="project" value="TreeGrafter"/>
</dbReference>
<feature type="region of interest" description="Disordered" evidence="11">
    <location>
        <begin position="313"/>
        <end position="349"/>
    </location>
</feature>
<dbReference type="GO" id="GO:0031295">
    <property type="term" value="P:T cell costimulation"/>
    <property type="evidence" value="ECO:0007669"/>
    <property type="project" value="TreeGrafter"/>
</dbReference>
<dbReference type="Proteomes" id="UP000515159">
    <property type="component" value="Chromosome 16"/>
</dbReference>
<dbReference type="InterPro" id="IPR007110">
    <property type="entry name" value="Ig-like_dom"/>
</dbReference>
<evidence type="ECO:0000256" key="9">
    <source>
        <dbReference type="ARBA" id="ARBA00023180"/>
    </source>
</evidence>
<dbReference type="InterPro" id="IPR013106">
    <property type="entry name" value="Ig_V-set"/>
</dbReference>
<organism evidence="15 16">
    <name type="scientific">Geotrypetes seraphini</name>
    <name type="common">Gaboon caecilian</name>
    <name type="synonym">Caecilia seraphini</name>
    <dbReference type="NCBI Taxonomy" id="260995"/>
    <lineage>
        <taxon>Eukaryota</taxon>
        <taxon>Metazoa</taxon>
        <taxon>Chordata</taxon>
        <taxon>Craniata</taxon>
        <taxon>Vertebrata</taxon>
        <taxon>Euteleostomi</taxon>
        <taxon>Amphibia</taxon>
        <taxon>Gymnophiona</taxon>
        <taxon>Geotrypetes</taxon>
    </lineage>
</organism>
<dbReference type="InterPro" id="IPR003599">
    <property type="entry name" value="Ig_sub"/>
</dbReference>
<feature type="domain" description="Ig-like" evidence="14">
    <location>
        <begin position="27"/>
        <end position="142"/>
    </location>
</feature>
<name>A0A6P8PXN3_GEOSA</name>
<keyword evidence="5 12" id="KW-1133">Transmembrane helix</keyword>
<keyword evidence="9" id="KW-0325">Glycoprotein</keyword>
<evidence type="ECO:0000256" key="8">
    <source>
        <dbReference type="ARBA" id="ARBA00023170"/>
    </source>
</evidence>
<dbReference type="AlphaFoldDB" id="A0A6P8PXN3"/>
<keyword evidence="4 13" id="KW-0732">Signal</keyword>
<feature type="chain" id="PRO_5027581149" evidence="13">
    <location>
        <begin position="22"/>
        <end position="403"/>
    </location>
</feature>
<keyword evidence="15" id="KW-1185">Reference proteome</keyword>
<evidence type="ECO:0000256" key="1">
    <source>
        <dbReference type="ARBA" id="ARBA00004251"/>
    </source>
</evidence>
<dbReference type="GO" id="GO:0071222">
    <property type="term" value="P:cellular response to lipopolysaccharide"/>
    <property type="evidence" value="ECO:0007669"/>
    <property type="project" value="TreeGrafter"/>
</dbReference>
<gene>
    <name evidence="16" type="primary">LOC117350089</name>
</gene>
<dbReference type="PANTHER" id="PTHR25466">
    <property type="entry name" value="T-LYMPHOCYTE ACTIVATION ANTIGEN"/>
    <property type="match status" value="1"/>
</dbReference>
<keyword evidence="8" id="KW-0675">Receptor</keyword>
<dbReference type="GO" id="GO:0006955">
    <property type="term" value="P:immune response"/>
    <property type="evidence" value="ECO:0007669"/>
    <property type="project" value="TreeGrafter"/>
</dbReference>
<dbReference type="InterPro" id="IPR051713">
    <property type="entry name" value="T-cell_Activation_Regulation"/>
</dbReference>
<feature type="transmembrane region" description="Helical" evidence="12">
    <location>
        <begin position="172"/>
        <end position="198"/>
    </location>
</feature>
<evidence type="ECO:0000256" key="11">
    <source>
        <dbReference type="SAM" id="MobiDB-lite"/>
    </source>
</evidence>
<keyword evidence="7" id="KW-1015">Disulfide bond</keyword>
<evidence type="ECO:0000256" key="2">
    <source>
        <dbReference type="ARBA" id="ARBA00022475"/>
    </source>
</evidence>
<dbReference type="RefSeq" id="XP_033779936.1">
    <property type="nucleotide sequence ID" value="XM_033924045.1"/>
</dbReference>
<evidence type="ECO:0000256" key="4">
    <source>
        <dbReference type="ARBA" id="ARBA00022729"/>
    </source>
</evidence>
<evidence type="ECO:0000256" key="7">
    <source>
        <dbReference type="ARBA" id="ARBA00023157"/>
    </source>
</evidence>
<proteinExistence type="predicted"/>
<sequence>MKFGAFLLGVFLIISSAPARGHLHCHPIAFAVPVRAQQGATILLPCTFKWTSEPPRDKKVIWQRAQAGVEDEVVHFQNGGDIRDQQSEAFVGRTFMGPAWFENQNASLILQPVRLEDTGLYCCLLLTYPLGSNSLHNCSTVQLDVDTQEGGRSVDEEEGPQMKTCDYKPPGFIIFMASLSFLVAWVAMVGIFFLIIFLHPNDLLEMEEGEKDSVLQTPPSLAVRTGDTFNLSCTLTWRQRAQLRTVVFLWEVGNRTYSRVASSTLEEAAGGEEVVLPQSSLHRYTSLLTAFAIGGVLITVTTLILTSKGKCSGVREEVRPPSTTDTKENTHHGVPKGNASASTSVQTRRDRMVHAEIQNALNQVPSPLRAVKSQLQPGPAEEIIYSALALASPQAANIPTTVP</sequence>
<accession>A0A6P8PXN3</accession>
<dbReference type="InterPro" id="IPR013783">
    <property type="entry name" value="Ig-like_fold"/>
</dbReference>
<dbReference type="GO" id="GO:0009897">
    <property type="term" value="C:external side of plasma membrane"/>
    <property type="evidence" value="ECO:0007669"/>
    <property type="project" value="TreeGrafter"/>
</dbReference>
<evidence type="ECO:0000256" key="6">
    <source>
        <dbReference type="ARBA" id="ARBA00023136"/>
    </source>
</evidence>
<evidence type="ECO:0000259" key="14">
    <source>
        <dbReference type="PROSITE" id="PS50835"/>
    </source>
</evidence>
<dbReference type="PANTHER" id="PTHR25466:SF11">
    <property type="entry name" value="GALECTIN 17-RELATED"/>
    <property type="match status" value="1"/>
</dbReference>
<dbReference type="GO" id="GO:0007166">
    <property type="term" value="P:cell surface receptor signaling pathway"/>
    <property type="evidence" value="ECO:0007669"/>
    <property type="project" value="TreeGrafter"/>
</dbReference>
<dbReference type="SMART" id="SM00409">
    <property type="entry name" value="IG"/>
    <property type="match status" value="1"/>
</dbReference>
<keyword evidence="6 12" id="KW-0472">Membrane</keyword>
<evidence type="ECO:0000256" key="5">
    <source>
        <dbReference type="ARBA" id="ARBA00022989"/>
    </source>
</evidence>
<evidence type="ECO:0000256" key="10">
    <source>
        <dbReference type="ARBA" id="ARBA00023319"/>
    </source>
</evidence>
<dbReference type="Pfam" id="PF07686">
    <property type="entry name" value="V-set"/>
    <property type="match status" value="1"/>
</dbReference>
<dbReference type="GeneID" id="117350089"/>
<comment type="subcellular location">
    <subcellularLocation>
        <location evidence="1">Cell membrane</location>
        <topology evidence="1">Single-pass type I membrane protein</topology>
    </subcellularLocation>
</comment>
<dbReference type="Gene3D" id="2.60.40.10">
    <property type="entry name" value="Immunoglobulins"/>
    <property type="match status" value="1"/>
</dbReference>
<evidence type="ECO:0000313" key="16">
    <source>
        <dbReference type="RefSeq" id="XP_033779936.1"/>
    </source>
</evidence>
<reference evidence="16" key="1">
    <citation type="submission" date="2025-08" db="UniProtKB">
        <authorList>
            <consortium name="RefSeq"/>
        </authorList>
    </citation>
    <scope>IDENTIFICATION</scope>
</reference>
<evidence type="ECO:0000256" key="3">
    <source>
        <dbReference type="ARBA" id="ARBA00022692"/>
    </source>
</evidence>
<feature type="compositionally biased region" description="Basic and acidic residues" evidence="11">
    <location>
        <begin position="313"/>
        <end position="331"/>
    </location>
</feature>
<evidence type="ECO:0000313" key="15">
    <source>
        <dbReference type="Proteomes" id="UP000515159"/>
    </source>
</evidence>
<protein>
    <submittedName>
        <fullName evidence="16">Uncharacterized protein LOC117350089 isoform X2</fullName>
    </submittedName>
</protein>
<evidence type="ECO:0000256" key="13">
    <source>
        <dbReference type="SAM" id="SignalP"/>
    </source>
</evidence>
<dbReference type="InterPro" id="IPR036179">
    <property type="entry name" value="Ig-like_dom_sf"/>
</dbReference>
<keyword evidence="10" id="KW-0393">Immunoglobulin domain</keyword>
<dbReference type="GO" id="GO:0042102">
    <property type="term" value="P:positive regulation of T cell proliferation"/>
    <property type="evidence" value="ECO:0007669"/>
    <property type="project" value="TreeGrafter"/>
</dbReference>